<feature type="region of interest" description="Disordered" evidence="3">
    <location>
        <begin position="599"/>
        <end position="618"/>
    </location>
</feature>
<accession>A0A8J2ISP3</accession>
<dbReference type="AlphaFoldDB" id="A0A8J2ISP3"/>
<feature type="region of interest" description="Disordered" evidence="3">
    <location>
        <begin position="328"/>
        <end position="377"/>
    </location>
</feature>
<evidence type="ECO:0000256" key="1">
    <source>
        <dbReference type="ARBA" id="ARBA00022669"/>
    </source>
</evidence>
<dbReference type="PANTHER" id="PTHR47700:SF2">
    <property type="entry name" value="CHITINASE"/>
    <property type="match status" value="1"/>
</dbReference>
<evidence type="ECO:0000313" key="5">
    <source>
        <dbReference type="Proteomes" id="UP000693738"/>
    </source>
</evidence>
<dbReference type="PANTHER" id="PTHR47700">
    <property type="entry name" value="V CHITINASE, PUTATIVE (AFU_ORTHOLOGUE AFUA_6G13720)-RELATED"/>
    <property type="match status" value="1"/>
</dbReference>
<gene>
    <name evidence="4" type="ORF">FEQUK3_LOCUS8241</name>
</gene>
<proteinExistence type="predicted"/>
<keyword evidence="2" id="KW-0843">Virulence</keyword>
<dbReference type="InterPro" id="IPR053214">
    <property type="entry name" value="LysM12-like"/>
</dbReference>
<keyword evidence="1" id="KW-0147">Chitin-binding</keyword>
<evidence type="ECO:0008006" key="6">
    <source>
        <dbReference type="Google" id="ProtNLM"/>
    </source>
</evidence>
<sequence>MLLSIAAPASYWYLKAFPIDRISSVVDYIVYVTYDLHGQWDYGNPNTFDECPSVNMTEIRHALSMKGELPKLPKVKNKDEVWTDDPFNVDLNRVCKFACKYGYCPSEVCKRKSSNSGSVDVDVDETNGVITVPPDYDEDSVKTRDENNRMCYIYLVPNDREEGLESCKRQCQPTLDKAKEEGRTSNYGCVSWRPLDEPVVWQRQPATGLDIIGGQCSCDNYLLNLGMDMTVEALPAIGQTGCFLLMSSVKLILDIGLEFFPAGRAFTAGTDMLLTAAELINYVYPEGEDPAGAFEWWLSPCGGSDLVPDEFKQVFDILSLVPTGRSSYRTPKNIKKGSGKKGDDGNPTDRSAPRPIGGQKPPGGGIPKPTPTPNPKPACSVLQSLQTHRTGLSHNTLRFVECDKNDNTVTTDMVVTTLTYAANAKTADITGTCKGWLDRAFRDTKKCDKDEWPPAYLIDKNSDSYNQACKERRRQRMRFIDEAHNRGAASRWKGVCFASILKDMSLKEFHDLVMGGKESNSATNGNQKKINVQADADVRPQFSLAYEFDDPTFTGTKLRDAGLWENGCWPKKAAMTDPGFALLSLDDWYIKNPNAKEWTYTQPYRPKPGPGEKKNGDD</sequence>
<dbReference type="Proteomes" id="UP000693738">
    <property type="component" value="Unassembled WGS sequence"/>
</dbReference>
<organism evidence="4 5">
    <name type="scientific">Fusarium equiseti</name>
    <name type="common">Fusarium scirpi</name>
    <dbReference type="NCBI Taxonomy" id="61235"/>
    <lineage>
        <taxon>Eukaryota</taxon>
        <taxon>Fungi</taxon>
        <taxon>Dikarya</taxon>
        <taxon>Ascomycota</taxon>
        <taxon>Pezizomycotina</taxon>
        <taxon>Sordariomycetes</taxon>
        <taxon>Hypocreomycetidae</taxon>
        <taxon>Hypocreales</taxon>
        <taxon>Nectriaceae</taxon>
        <taxon>Fusarium</taxon>
        <taxon>Fusarium incarnatum-equiseti species complex</taxon>
    </lineage>
</organism>
<comment type="caution">
    <text evidence="4">The sequence shown here is derived from an EMBL/GenBank/DDBJ whole genome shotgun (WGS) entry which is preliminary data.</text>
</comment>
<evidence type="ECO:0000256" key="3">
    <source>
        <dbReference type="SAM" id="MobiDB-lite"/>
    </source>
</evidence>
<protein>
    <recommendedName>
        <fullName evidence="6">Chitinase</fullName>
    </recommendedName>
</protein>
<name>A0A8J2ISP3_FUSEQ</name>
<dbReference type="EMBL" id="CAJSTJ010000151">
    <property type="protein sequence ID" value="CAG7562527.1"/>
    <property type="molecule type" value="Genomic_DNA"/>
</dbReference>
<dbReference type="GO" id="GO:0008061">
    <property type="term" value="F:chitin binding"/>
    <property type="evidence" value="ECO:0007669"/>
    <property type="project" value="UniProtKB-KW"/>
</dbReference>
<evidence type="ECO:0000256" key="2">
    <source>
        <dbReference type="ARBA" id="ARBA00023026"/>
    </source>
</evidence>
<evidence type="ECO:0000313" key="4">
    <source>
        <dbReference type="EMBL" id="CAG7562527.1"/>
    </source>
</evidence>
<reference evidence="4" key="1">
    <citation type="submission" date="2021-05" db="EMBL/GenBank/DDBJ databases">
        <authorList>
            <person name="Khan N."/>
        </authorList>
    </citation>
    <scope>NUCLEOTIDE SEQUENCE</scope>
</reference>